<dbReference type="EMBL" id="QHKI01000056">
    <property type="protein sequence ID" value="RSM73429.1"/>
    <property type="molecule type" value="Genomic_DNA"/>
</dbReference>
<comment type="caution">
    <text evidence="1">The sequence shown here is derived from an EMBL/GenBank/DDBJ whole genome shotgun (WGS) entry which is preliminary data.</text>
</comment>
<dbReference type="Proteomes" id="UP000287547">
    <property type="component" value="Unassembled WGS sequence"/>
</dbReference>
<gene>
    <name evidence="1" type="ORF">DMH04_41190</name>
</gene>
<evidence type="ECO:0000313" key="2">
    <source>
        <dbReference type="Proteomes" id="UP000287547"/>
    </source>
</evidence>
<accession>A0A428YUX0</accession>
<reference evidence="1 2" key="1">
    <citation type="submission" date="2018-05" db="EMBL/GenBank/DDBJ databases">
        <title>Evolution of GPA BGCs.</title>
        <authorList>
            <person name="Waglechner N."/>
            <person name="Wright G.D."/>
        </authorList>
    </citation>
    <scope>NUCLEOTIDE SEQUENCE [LARGE SCALE GENOMIC DNA]</scope>
    <source>
        <strain evidence="1 2">A82846</strain>
    </source>
</reference>
<organism evidence="1 2">
    <name type="scientific">Kibdelosporangium aridum</name>
    <dbReference type="NCBI Taxonomy" id="2030"/>
    <lineage>
        <taxon>Bacteria</taxon>
        <taxon>Bacillati</taxon>
        <taxon>Actinomycetota</taxon>
        <taxon>Actinomycetes</taxon>
        <taxon>Pseudonocardiales</taxon>
        <taxon>Pseudonocardiaceae</taxon>
        <taxon>Kibdelosporangium</taxon>
    </lineage>
</organism>
<proteinExistence type="predicted"/>
<dbReference type="AlphaFoldDB" id="A0A428YUX0"/>
<name>A0A428YUX0_KIBAR</name>
<evidence type="ECO:0000313" key="1">
    <source>
        <dbReference type="EMBL" id="RSM73429.1"/>
    </source>
</evidence>
<protein>
    <submittedName>
        <fullName evidence="1">Uncharacterized protein</fullName>
    </submittedName>
</protein>
<dbReference type="RefSeq" id="WP_037253756.1">
    <property type="nucleotide sequence ID" value="NZ_QHKI01000056.1"/>
</dbReference>
<sequence length="66" mass="7115">MSNTYVGTWPVNDPETGAELFKVESRADGQVSITSTESPMVVSPNDADMFRIFLGLAIGIARQAKP</sequence>